<protein>
    <recommendedName>
        <fullName evidence="2">Amine oxidase domain-containing protein</fullName>
    </recommendedName>
</protein>
<dbReference type="EMBL" id="MN740010">
    <property type="protein sequence ID" value="QHT83475.1"/>
    <property type="molecule type" value="Genomic_DNA"/>
</dbReference>
<organism evidence="3">
    <name type="scientific">viral metagenome</name>
    <dbReference type="NCBI Taxonomy" id="1070528"/>
    <lineage>
        <taxon>unclassified sequences</taxon>
        <taxon>metagenomes</taxon>
        <taxon>organismal metagenomes</taxon>
    </lineage>
</organism>
<name>A0A6C0HTJ9_9ZZZZ</name>
<dbReference type="SUPFAM" id="SSF51905">
    <property type="entry name" value="FAD/NAD(P)-binding domain"/>
    <property type="match status" value="1"/>
</dbReference>
<dbReference type="AlphaFoldDB" id="A0A6C0HTJ9"/>
<dbReference type="InterPro" id="IPR036188">
    <property type="entry name" value="FAD/NAD-bd_sf"/>
</dbReference>
<dbReference type="PANTHER" id="PTHR43563">
    <property type="entry name" value="AMINE OXIDASE"/>
    <property type="match status" value="1"/>
</dbReference>
<dbReference type="Pfam" id="PF01593">
    <property type="entry name" value="Amino_oxidase"/>
    <property type="match status" value="1"/>
</dbReference>
<dbReference type="InterPro" id="IPR050703">
    <property type="entry name" value="Flavin_MAO"/>
</dbReference>
<reference evidence="3" key="1">
    <citation type="journal article" date="2020" name="Nature">
        <title>Giant virus diversity and host interactions through global metagenomics.</title>
        <authorList>
            <person name="Schulz F."/>
            <person name="Roux S."/>
            <person name="Paez-Espino D."/>
            <person name="Jungbluth S."/>
            <person name="Walsh D.A."/>
            <person name="Denef V.J."/>
            <person name="McMahon K.D."/>
            <person name="Konstantinidis K.T."/>
            <person name="Eloe-Fadrosh E.A."/>
            <person name="Kyrpides N.C."/>
            <person name="Woyke T."/>
        </authorList>
    </citation>
    <scope>NUCLEOTIDE SEQUENCE</scope>
    <source>
        <strain evidence="3">GVMAG-M-3300023184-168</strain>
    </source>
</reference>
<dbReference type="InterPro" id="IPR002937">
    <property type="entry name" value="Amino_oxidase"/>
</dbReference>
<comment type="similarity">
    <text evidence="1">Belongs to the flavin monoamine oxidase family.</text>
</comment>
<proteinExistence type="inferred from homology"/>
<accession>A0A6C0HTJ9</accession>
<dbReference type="GO" id="GO:0016491">
    <property type="term" value="F:oxidoreductase activity"/>
    <property type="evidence" value="ECO:0007669"/>
    <property type="project" value="InterPro"/>
</dbReference>
<evidence type="ECO:0000313" key="3">
    <source>
        <dbReference type="EMBL" id="QHT83475.1"/>
    </source>
</evidence>
<feature type="domain" description="Amine oxidase" evidence="2">
    <location>
        <begin position="27"/>
        <end position="443"/>
    </location>
</feature>
<sequence>MYDIIIIGGGIAGVYSLYQFHKKSPHLKILLIEKESYLGGRVLTYKDKFMTVEEGAGRISGSQPLIMALIKELGLNSKLSEIESTAVFSPADGTSSTESSMGDAPKQKQRSIINALEPIYEILLDIGFGPRTLPNVGLILKLVIASKTYSKKTLQKQTLESFANKILTKEQVEYIKRSFGYYSELVIMNAYDAIKLLNELGPNNQFYSLKGGLSQILEKMEEKIAKNPNIKILKGKKVKNIIHISDNFEIYVENRTKPFHTKKCICALPKPALEKLHIFSPIKPMLNKVECGTLCRIYSKFDPDPQGKMWFKDLPKMTTDNELRMIIPYNAKTGVIMISYSDNKYADFWKNIYDKKGTSEVNKVLQEKVQETTGIKIPVPHDTHLFYWSCGVGYWGVGADSQEISKKMIQPFPNMEMYVCGENYSENGQQWIEGALETSKKVVSNLD</sequence>
<dbReference type="PANTHER" id="PTHR43563:SF1">
    <property type="entry name" value="AMINE OXIDASE [FLAVIN-CONTAINING] B"/>
    <property type="match status" value="1"/>
</dbReference>
<dbReference type="Gene3D" id="3.50.50.60">
    <property type="entry name" value="FAD/NAD(P)-binding domain"/>
    <property type="match status" value="1"/>
</dbReference>
<evidence type="ECO:0000256" key="1">
    <source>
        <dbReference type="ARBA" id="ARBA00005995"/>
    </source>
</evidence>
<evidence type="ECO:0000259" key="2">
    <source>
        <dbReference type="Pfam" id="PF01593"/>
    </source>
</evidence>